<dbReference type="EC" id="5.2.1.8" evidence="5"/>
<gene>
    <name evidence="5" type="ORF">BKA08_003226</name>
</gene>
<dbReference type="SUPFAM" id="SSF50891">
    <property type="entry name" value="Cyclophilin-like"/>
    <property type="match status" value="1"/>
</dbReference>
<comment type="function">
    <text evidence="1">PPIases accelerate the folding of proteins. It catalyzes the cis-trans isomerization of proline imidic peptide bonds in oligopeptides.</text>
</comment>
<keyword evidence="6" id="KW-1185">Reference proteome</keyword>
<dbReference type="RefSeq" id="WP_179616512.1">
    <property type="nucleotide sequence ID" value="NZ_CP059163.1"/>
</dbReference>
<sequence length="244" mass="24267">MLTRPLATMAVLACVGALAACGSENDSSASDSPTTESGQSPEASSGEAGDTGSFGPAAEGECAYVEDGNPSKDVDLPPADPTVEGEIQVTMATSIGDLEATLDAASTPCTVGSFVSLAEQDYFAGTTCHRLTTQGIFVLQCGDPTATGTGGPGYTIPDELSGEETYPAGTLAMAKTPYPDSGGSQFFIVYEDTPLPAQYTVFGTVDAAGVKAVAQAAADGADDSNGPGDGAPNTAVDIEGVTVG</sequence>
<dbReference type="Proteomes" id="UP000516957">
    <property type="component" value="Unassembled WGS sequence"/>
</dbReference>
<feature type="region of interest" description="Disordered" evidence="2">
    <location>
        <begin position="22"/>
        <end position="81"/>
    </location>
</feature>
<evidence type="ECO:0000256" key="1">
    <source>
        <dbReference type="ARBA" id="ARBA00002388"/>
    </source>
</evidence>
<evidence type="ECO:0000256" key="3">
    <source>
        <dbReference type="SAM" id="SignalP"/>
    </source>
</evidence>
<evidence type="ECO:0000313" key="5">
    <source>
        <dbReference type="EMBL" id="NYD58988.1"/>
    </source>
</evidence>
<dbReference type="PANTHER" id="PTHR45625:SF3">
    <property type="entry name" value="PEPTIDYL-PROLYL CIS-TRANS ISOMERASE B-RELATED"/>
    <property type="match status" value="1"/>
</dbReference>
<evidence type="ECO:0000313" key="6">
    <source>
        <dbReference type="Proteomes" id="UP000516957"/>
    </source>
</evidence>
<organism evidence="5 6">
    <name type="scientific">Nocardioides marinisabuli</name>
    <dbReference type="NCBI Taxonomy" id="419476"/>
    <lineage>
        <taxon>Bacteria</taxon>
        <taxon>Bacillati</taxon>
        <taxon>Actinomycetota</taxon>
        <taxon>Actinomycetes</taxon>
        <taxon>Propionibacteriales</taxon>
        <taxon>Nocardioidaceae</taxon>
        <taxon>Nocardioides</taxon>
    </lineage>
</organism>
<dbReference type="AlphaFoldDB" id="A0A7Y9JSY1"/>
<feature type="chain" id="PRO_5038897211" evidence="3">
    <location>
        <begin position="20"/>
        <end position="244"/>
    </location>
</feature>
<evidence type="ECO:0000256" key="2">
    <source>
        <dbReference type="SAM" id="MobiDB-lite"/>
    </source>
</evidence>
<accession>A0A7Y9JSY1</accession>
<dbReference type="GO" id="GO:0003755">
    <property type="term" value="F:peptidyl-prolyl cis-trans isomerase activity"/>
    <property type="evidence" value="ECO:0007669"/>
    <property type="project" value="UniProtKB-EC"/>
</dbReference>
<dbReference type="PANTHER" id="PTHR45625">
    <property type="entry name" value="PEPTIDYL-PROLYL CIS-TRANS ISOMERASE-RELATED"/>
    <property type="match status" value="1"/>
</dbReference>
<feature type="domain" description="PPIase cyclophilin-type" evidence="4">
    <location>
        <begin position="93"/>
        <end position="243"/>
    </location>
</feature>
<name>A0A7Y9JSY1_9ACTN</name>
<dbReference type="PROSITE" id="PS50072">
    <property type="entry name" value="CSA_PPIASE_2"/>
    <property type="match status" value="1"/>
</dbReference>
<comment type="caution">
    <text evidence="5">The sequence shown here is derived from an EMBL/GenBank/DDBJ whole genome shotgun (WGS) entry which is preliminary data.</text>
</comment>
<protein>
    <submittedName>
        <fullName evidence="5">Peptidyl-prolyl cis-trans isomerase B (Cyclophilin B)</fullName>
        <ecNumber evidence="5">5.2.1.8</ecNumber>
    </submittedName>
</protein>
<evidence type="ECO:0000259" key="4">
    <source>
        <dbReference type="PROSITE" id="PS50072"/>
    </source>
</evidence>
<feature type="region of interest" description="Disordered" evidence="2">
    <location>
        <begin position="219"/>
        <end position="244"/>
    </location>
</feature>
<dbReference type="Gene3D" id="2.40.100.10">
    <property type="entry name" value="Cyclophilin-like"/>
    <property type="match status" value="1"/>
</dbReference>
<keyword evidence="3" id="KW-0732">Signal</keyword>
<feature type="compositionally biased region" description="Polar residues" evidence="2">
    <location>
        <begin position="24"/>
        <end position="43"/>
    </location>
</feature>
<proteinExistence type="predicted"/>
<dbReference type="InterPro" id="IPR044666">
    <property type="entry name" value="Cyclophilin_A-like"/>
</dbReference>
<dbReference type="InterPro" id="IPR029000">
    <property type="entry name" value="Cyclophilin-like_dom_sf"/>
</dbReference>
<dbReference type="CDD" id="cd00317">
    <property type="entry name" value="cyclophilin"/>
    <property type="match status" value="1"/>
</dbReference>
<dbReference type="PROSITE" id="PS51257">
    <property type="entry name" value="PROKAR_LIPOPROTEIN"/>
    <property type="match status" value="1"/>
</dbReference>
<dbReference type="InterPro" id="IPR002130">
    <property type="entry name" value="Cyclophilin-type_PPIase_dom"/>
</dbReference>
<dbReference type="Pfam" id="PF00160">
    <property type="entry name" value="Pro_isomerase"/>
    <property type="match status" value="1"/>
</dbReference>
<feature type="signal peptide" evidence="3">
    <location>
        <begin position="1"/>
        <end position="19"/>
    </location>
</feature>
<reference evidence="5 6" key="1">
    <citation type="submission" date="2020-07" db="EMBL/GenBank/DDBJ databases">
        <title>Sequencing the genomes of 1000 actinobacteria strains.</title>
        <authorList>
            <person name="Klenk H.-P."/>
        </authorList>
    </citation>
    <scope>NUCLEOTIDE SEQUENCE [LARGE SCALE GENOMIC DNA]</scope>
    <source>
        <strain evidence="5 6">DSM 18965</strain>
    </source>
</reference>
<dbReference type="EMBL" id="JACCBE010000001">
    <property type="protein sequence ID" value="NYD58988.1"/>
    <property type="molecule type" value="Genomic_DNA"/>
</dbReference>
<keyword evidence="5" id="KW-0413">Isomerase</keyword>